<sequence length="527" mass="58030">MEEKKFVCKYCSKRYPCGKSLGGHIRTHMMSENSLQAKEEKRINANANVNAMFKFDDGRKRKRLDLGSSGSGSGSGGGGGGGGGDDGNLIYGLRENPKKTSRFVHSNVATIQMEKFCKECGKGFPSLKALCGHMACHSEKDKGTNRIESVSGVTEKHKLVMDSQSDTEASVPTDTRRSKRMKFKNLNGGDNSHPPSSSSLHWGNCSSSVSEVEQEQEDVARCLMMLSRDATYKGTRFAMVTESSDNNSVVLEAKSKSPSVDTKFAAMKNIVGGTKNNGFEFPEKKLNKDEKMKSVEIGYVSDNSDSGYFTYGPRKVESDDSSDAFFMNNDVKSSKAVVISGFEDHEFDSRKKIMSGEKRSRNNNEFKKLALDDSRKRQNFVESSSKKKAKNGTYNNDENYESLKIERESFSEDSAYESDENSTDSDSYPAPPKTQSNRNINAKTKKLTSKGKKKMKSKKSKEHECPICNKIFRSGQALGGHKRSHFVGGNIDENTFVIRPANGGAVQAAPAANPCLIDLNLPAPDDE</sequence>
<protein>
    <submittedName>
        <fullName evidence="1">Uncharacterized protein</fullName>
    </submittedName>
</protein>
<accession>A0ACB0JX02</accession>
<evidence type="ECO:0000313" key="1">
    <source>
        <dbReference type="EMBL" id="CAJ2648100.1"/>
    </source>
</evidence>
<evidence type="ECO:0000313" key="2">
    <source>
        <dbReference type="Proteomes" id="UP001177021"/>
    </source>
</evidence>
<dbReference type="Proteomes" id="UP001177021">
    <property type="component" value="Unassembled WGS sequence"/>
</dbReference>
<proteinExistence type="predicted"/>
<comment type="caution">
    <text evidence="1">The sequence shown here is derived from an EMBL/GenBank/DDBJ whole genome shotgun (WGS) entry which is preliminary data.</text>
</comment>
<gene>
    <name evidence="1" type="ORF">MILVUS5_LOCUS16499</name>
</gene>
<organism evidence="1 2">
    <name type="scientific">Trifolium pratense</name>
    <name type="common">Red clover</name>
    <dbReference type="NCBI Taxonomy" id="57577"/>
    <lineage>
        <taxon>Eukaryota</taxon>
        <taxon>Viridiplantae</taxon>
        <taxon>Streptophyta</taxon>
        <taxon>Embryophyta</taxon>
        <taxon>Tracheophyta</taxon>
        <taxon>Spermatophyta</taxon>
        <taxon>Magnoliopsida</taxon>
        <taxon>eudicotyledons</taxon>
        <taxon>Gunneridae</taxon>
        <taxon>Pentapetalae</taxon>
        <taxon>rosids</taxon>
        <taxon>fabids</taxon>
        <taxon>Fabales</taxon>
        <taxon>Fabaceae</taxon>
        <taxon>Papilionoideae</taxon>
        <taxon>50 kb inversion clade</taxon>
        <taxon>NPAAA clade</taxon>
        <taxon>Hologalegina</taxon>
        <taxon>IRL clade</taxon>
        <taxon>Trifolieae</taxon>
        <taxon>Trifolium</taxon>
    </lineage>
</organism>
<dbReference type="EMBL" id="CASHSV030000109">
    <property type="protein sequence ID" value="CAJ2648100.1"/>
    <property type="molecule type" value="Genomic_DNA"/>
</dbReference>
<name>A0ACB0JX02_TRIPR</name>
<reference evidence="1" key="1">
    <citation type="submission" date="2023-10" db="EMBL/GenBank/DDBJ databases">
        <authorList>
            <person name="Rodriguez Cubillos JULIANA M."/>
            <person name="De Vega J."/>
        </authorList>
    </citation>
    <scope>NUCLEOTIDE SEQUENCE</scope>
</reference>
<keyword evidence="2" id="KW-1185">Reference proteome</keyword>